<dbReference type="InterPro" id="IPR038404">
    <property type="entry name" value="TRAP_DctP_sf"/>
</dbReference>
<feature type="signal peptide" evidence="4">
    <location>
        <begin position="1"/>
        <end position="24"/>
    </location>
</feature>
<dbReference type="Proteomes" id="UP000192505">
    <property type="component" value="Unassembled WGS sequence"/>
</dbReference>
<dbReference type="PANTHER" id="PTHR33376:SF7">
    <property type="entry name" value="C4-DICARBOXYLATE-BINDING PROTEIN DCTB"/>
    <property type="match status" value="1"/>
</dbReference>
<dbReference type="PIRSF" id="PIRSF006470">
    <property type="entry name" value="DctB"/>
    <property type="match status" value="1"/>
</dbReference>
<dbReference type="InterPro" id="IPR004682">
    <property type="entry name" value="TRAP_DctP"/>
</dbReference>
<dbReference type="NCBIfam" id="TIGR00787">
    <property type="entry name" value="dctP"/>
    <property type="match status" value="1"/>
</dbReference>
<feature type="chain" id="PRO_5010882797" evidence="4">
    <location>
        <begin position="25"/>
        <end position="333"/>
    </location>
</feature>
<dbReference type="NCBIfam" id="NF037995">
    <property type="entry name" value="TRAP_S1"/>
    <property type="match status" value="1"/>
</dbReference>
<dbReference type="EMBL" id="MTEI01000006">
    <property type="protein sequence ID" value="OQW87966.1"/>
    <property type="molecule type" value="Genomic_DNA"/>
</dbReference>
<organism evidence="5 6">
    <name type="scientific">Rhodoferax ferrireducens</name>
    <dbReference type="NCBI Taxonomy" id="192843"/>
    <lineage>
        <taxon>Bacteria</taxon>
        <taxon>Pseudomonadati</taxon>
        <taxon>Pseudomonadota</taxon>
        <taxon>Betaproteobacteria</taxon>
        <taxon>Burkholderiales</taxon>
        <taxon>Comamonadaceae</taxon>
        <taxon>Rhodoferax</taxon>
    </lineage>
</organism>
<dbReference type="PANTHER" id="PTHR33376">
    <property type="match status" value="1"/>
</dbReference>
<evidence type="ECO:0000313" key="6">
    <source>
        <dbReference type="Proteomes" id="UP000192505"/>
    </source>
</evidence>
<sequence length="333" mass="36490">MPRRQWLAACAGAALLPVARAAVAQPQITLRFSHVVAEETPKGLAANRFKVLVEQRSGGRIGVQVFPNAQLYGDADEMQALQLGAVDLVAPSLSKFGRIGLPEFELFDLPFLFDDLAAVRRITLGPLGQRLLQGLERHGLVGLGYFDNGFKQMSANRALLAPQDFVGLRMRVQASQVIAAQMRALGARPVTLAFSETRLALATGVVNGTENPVSNFWTQAMHQVQTDLSLTNHGYLGYAVVTNQRLWHYLGMEDRALINQALQEALGFANQIADAQNDNALAALRQAGTTRVHTLSTVQREHLRQAVQPVQQQLASRLGKRWLQDLHNALHNG</sequence>
<evidence type="ECO:0000313" key="5">
    <source>
        <dbReference type="EMBL" id="OQW87966.1"/>
    </source>
</evidence>
<comment type="similarity">
    <text evidence="1">Belongs to the bacterial solute-binding protein 7 family.</text>
</comment>
<dbReference type="GO" id="GO:0015740">
    <property type="term" value="P:C4-dicarboxylate transport"/>
    <property type="evidence" value="ECO:0007669"/>
    <property type="project" value="TreeGrafter"/>
</dbReference>
<dbReference type="GO" id="GO:0055085">
    <property type="term" value="P:transmembrane transport"/>
    <property type="evidence" value="ECO:0007669"/>
    <property type="project" value="InterPro"/>
</dbReference>
<accession>A0A1W9KU18</accession>
<evidence type="ECO:0000256" key="4">
    <source>
        <dbReference type="SAM" id="SignalP"/>
    </source>
</evidence>
<dbReference type="InterPro" id="IPR018389">
    <property type="entry name" value="DctP_fam"/>
</dbReference>
<comment type="caution">
    <text evidence="5">The sequence shown here is derived from an EMBL/GenBank/DDBJ whole genome shotgun (WGS) entry which is preliminary data.</text>
</comment>
<keyword evidence="2" id="KW-0813">Transport</keyword>
<evidence type="ECO:0000256" key="2">
    <source>
        <dbReference type="ARBA" id="ARBA00022448"/>
    </source>
</evidence>
<dbReference type="Pfam" id="PF03480">
    <property type="entry name" value="DctP"/>
    <property type="match status" value="1"/>
</dbReference>
<keyword evidence="3 4" id="KW-0732">Signal</keyword>
<reference evidence="5 6" key="1">
    <citation type="submission" date="2017-01" db="EMBL/GenBank/DDBJ databases">
        <title>Novel large sulfur bacteria in the metagenomes of groundwater-fed chemosynthetic microbial mats in the Lake Huron basin.</title>
        <authorList>
            <person name="Sharrar A.M."/>
            <person name="Flood B.E."/>
            <person name="Bailey J.V."/>
            <person name="Jones D.S."/>
            <person name="Biddanda B."/>
            <person name="Ruberg S.A."/>
            <person name="Marcus D.N."/>
            <person name="Dick G.J."/>
        </authorList>
    </citation>
    <scope>NUCLEOTIDE SEQUENCE [LARGE SCALE GENOMIC DNA]</scope>
    <source>
        <strain evidence="5">A7</strain>
    </source>
</reference>
<dbReference type="GO" id="GO:0030288">
    <property type="term" value="C:outer membrane-bounded periplasmic space"/>
    <property type="evidence" value="ECO:0007669"/>
    <property type="project" value="InterPro"/>
</dbReference>
<protein>
    <submittedName>
        <fullName evidence="5">C4-dicarboxylate ABC transporter</fullName>
    </submittedName>
</protein>
<evidence type="ECO:0000256" key="3">
    <source>
        <dbReference type="ARBA" id="ARBA00022729"/>
    </source>
</evidence>
<name>A0A1W9KU18_9BURK</name>
<dbReference type="AlphaFoldDB" id="A0A1W9KU18"/>
<proteinExistence type="inferred from homology"/>
<dbReference type="Gene3D" id="3.40.190.170">
    <property type="entry name" value="Bacterial extracellular solute-binding protein, family 7"/>
    <property type="match status" value="1"/>
</dbReference>
<evidence type="ECO:0000256" key="1">
    <source>
        <dbReference type="ARBA" id="ARBA00009023"/>
    </source>
</evidence>
<gene>
    <name evidence="5" type="ORF">BWK72_11495</name>
</gene>